<comment type="caution">
    <text evidence="2">The sequence shown here is derived from an EMBL/GenBank/DDBJ whole genome shotgun (WGS) entry which is preliminary data.</text>
</comment>
<evidence type="ECO:0000259" key="1">
    <source>
        <dbReference type="PROSITE" id="PS51671"/>
    </source>
</evidence>
<dbReference type="Pfam" id="PF01842">
    <property type="entry name" value="ACT"/>
    <property type="match status" value="1"/>
</dbReference>
<keyword evidence="3" id="KW-1185">Reference proteome</keyword>
<name>A0A2G2VY94_CAPBA</name>
<dbReference type="Proteomes" id="UP000224567">
    <property type="component" value="Unassembled WGS sequence"/>
</dbReference>
<reference evidence="3" key="2">
    <citation type="journal article" date="2017" name="J. Anim. Genet.">
        <title>Multiple reference genome sequences of hot pepper reveal the massive evolution of plant disease resistance genes by retroduplication.</title>
        <authorList>
            <person name="Kim S."/>
            <person name="Park J."/>
            <person name="Yeom S.-I."/>
            <person name="Kim Y.-M."/>
            <person name="Seo E."/>
            <person name="Kim K.-T."/>
            <person name="Kim M.-S."/>
            <person name="Lee J.M."/>
            <person name="Cheong K."/>
            <person name="Shin H.-S."/>
            <person name="Kim S.-B."/>
            <person name="Han K."/>
            <person name="Lee J."/>
            <person name="Park M."/>
            <person name="Lee H.-A."/>
            <person name="Lee H.-Y."/>
            <person name="Lee Y."/>
            <person name="Oh S."/>
            <person name="Lee J.H."/>
            <person name="Choi E."/>
            <person name="Choi E."/>
            <person name="Lee S.E."/>
            <person name="Jeon J."/>
            <person name="Kim H."/>
            <person name="Choi G."/>
            <person name="Song H."/>
            <person name="Lee J."/>
            <person name="Lee S.-C."/>
            <person name="Kwon J.-K."/>
            <person name="Lee H.-Y."/>
            <person name="Koo N."/>
            <person name="Hong Y."/>
            <person name="Kim R.W."/>
            <person name="Kang W.-H."/>
            <person name="Huh J.H."/>
            <person name="Kang B.-C."/>
            <person name="Yang T.-J."/>
            <person name="Lee Y.-H."/>
            <person name="Bennetzen J.L."/>
            <person name="Choi D."/>
        </authorList>
    </citation>
    <scope>NUCLEOTIDE SEQUENCE [LARGE SCALE GENOMIC DNA]</scope>
    <source>
        <strain evidence="3">cv. PBC81</strain>
    </source>
</reference>
<dbReference type="InterPro" id="IPR002912">
    <property type="entry name" value="ACT_dom"/>
</dbReference>
<dbReference type="FunFam" id="3.30.70.260:FF:000008">
    <property type="entry name" value="D-3-phosphoglycerate dehydrogenase, chloroplastic"/>
    <property type="match status" value="1"/>
</dbReference>
<sequence>MLEMNKFVMREKTRNPRSSSTRLSASSSVAPEIWRQIFISDVDLESDEANSEIRKFIAKCLPYVLSELAPYVVFAEKLGRLAIQLETGGMDEPGMIGKVGNIVGESNLNVSFMTVGRTVKRKLAIRAIGVDRRRTDKDTQKKIGEVTAIEEFVFLTTIVQRSNIAVW</sequence>
<protein>
    <recommendedName>
        <fullName evidence="1">ACT domain-containing protein</fullName>
    </recommendedName>
</protein>
<dbReference type="InterPro" id="IPR045865">
    <property type="entry name" value="ACT-like_dom_sf"/>
</dbReference>
<organism evidence="2 3">
    <name type="scientific">Capsicum baccatum</name>
    <name type="common">Peruvian pepper</name>
    <dbReference type="NCBI Taxonomy" id="33114"/>
    <lineage>
        <taxon>Eukaryota</taxon>
        <taxon>Viridiplantae</taxon>
        <taxon>Streptophyta</taxon>
        <taxon>Embryophyta</taxon>
        <taxon>Tracheophyta</taxon>
        <taxon>Spermatophyta</taxon>
        <taxon>Magnoliopsida</taxon>
        <taxon>eudicotyledons</taxon>
        <taxon>Gunneridae</taxon>
        <taxon>Pentapetalae</taxon>
        <taxon>asterids</taxon>
        <taxon>lamiids</taxon>
        <taxon>Solanales</taxon>
        <taxon>Solanaceae</taxon>
        <taxon>Solanoideae</taxon>
        <taxon>Capsiceae</taxon>
        <taxon>Capsicum</taxon>
    </lineage>
</organism>
<evidence type="ECO:0000313" key="3">
    <source>
        <dbReference type="Proteomes" id="UP000224567"/>
    </source>
</evidence>
<reference evidence="2 3" key="1">
    <citation type="journal article" date="2017" name="Genome Biol.">
        <title>New reference genome sequences of hot pepper reveal the massive evolution of plant disease-resistance genes by retroduplication.</title>
        <authorList>
            <person name="Kim S."/>
            <person name="Park J."/>
            <person name="Yeom S.I."/>
            <person name="Kim Y.M."/>
            <person name="Seo E."/>
            <person name="Kim K.T."/>
            <person name="Kim M.S."/>
            <person name="Lee J.M."/>
            <person name="Cheong K."/>
            <person name="Shin H.S."/>
            <person name="Kim S.B."/>
            <person name="Han K."/>
            <person name="Lee J."/>
            <person name="Park M."/>
            <person name="Lee H.A."/>
            <person name="Lee H.Y."/>
            <person name="Lee Y."/>
            <person name="Oh S."/>
            <person name="Lee J.H."/>
            <person name="Choi E."/>
            <person name="Choi E."/>
            <person name="Lee S.E."/>
            <person name="Jeon J."/>
            <person name="Kim H."/>
            <person name="Choi G."/>
            <person name="Song H."/>
            <person name="Lee J."/>
            <person name="Lee S.C."/>
            <person name="Kwon J.K."/>
            <person name="Lee H.Y."/>
            <person name="Koo N."/>
            <person name="Hong Y."/>
            <person name="Kim R.W."/>
            <person name="Kang W.H."/>
            <person name="Huh J.H."/>
            <person name="Kang B.C."/>
            <person name="Yang T.J."/>
            <person name="Lee Y.H."/>
            <person name="Bennetzen J.L."/>
            <person name="Choi D."/>
        </authorList>
    </citation>
    <scope>NUCLEOTIDE SEQUENCE [LARGE SCALE GENOMIC DNA]</scope>
    <source>
        <strain evidence="3">cv. PBC81</strain>
    </source>
</reference>
<dbReference type="EMBL" id="MLFT02000009">
    <property type="protein sequence ID" value="PHT37945.1"/>
    <property type="molecule type" value="Genomic_DNA"/>
</dbReference>
<dbReference type="OrthoDB" id="1906626at2759"/>
<dbReference type="SUPFAM" id="SSF55021">
    <property type="entry name" value="ACT-like"/>
    <property type="match status" value="1"/>
</dbReference>
<evidence type="ECO:0000313" key="2">
    <source>
        <dbReference type="EMBL" id="PHT37945.1"/>
    </source>
</evidence>
<dbReference type="PROSITE" id="PS51671">
    <property type="entry name" value="ACT"/>
    <property type="match status" value="1"/>
</dbReference>
<gene>
    <name evidence="2" type="ORF">CQW23_21518</name>
</gene>
<dbReference type="STRING" id="33114.A0A2G2VY94"/>
<feature type="domain" description="ACT" evidence="1">
    <location>
        <begin position="84"/>
        <end position="163"/>
    </location>
</feature>
<accession>A0A2G2VY94</accession>
<proteinExistence type="predicted"/>
<dbReference type="AlphaFoldDB" id="A0A2G2VY94"/>
<dbReference type="Gene3D" id="3.30.70.260">
    <property type="match status" value="1"/>
</dbReference>